<dbReference type="Proteomes" id="UP000320404">
    <property type="component" value="Unassembled WGS sequence"/>
</dbReference>
<evidence type="ECO:0000313" key="2">
    <source>
        <dbReference type="Proteomes" id="UP000320404"/>
    </source>
</evidence>
<organism evidence="1 2">
    <name type="scientific">OM182 bacterium</name>
    <dbReference type="NCBI Taxonomy" id="2510334"/>
    <lineage>
        <taxon>Bacteria</taxon>
        <taxon>Pseudomonadati</taxon>
        <taxon>Pseudomonadota</taxon>
        <taxon>Gammaproteobacteria</taxon>
        <taxon>OMG group</taxon>
        <taxon>OM182 clade</taxon>
    </lineage>
</organism>
<evidence type="ECO:0000313" key="1">
    <source>
        <dbReference type="EMBL" id="RZO78196.1"/>
    </source>
</evidence>
<accession>A0A520S6W2</accession>
<comment type="caution">
    <text evidence="1">The sequence shown here is derived from an EMBL/GenBank/DDBJ whole genome shotgun (WGS) entry which is preliminary data.</text>
</comment>
<reference evidence="1 2" key="1">
    <citation type="submission" date="2019-02" db="EMBL/GenBank/DDBJ databases">
        <title>Prokaryotic population dynamics and viral predation in marine succession experiment using metagenomics: the confinement effect.</title>
        <authorList>
            <person name="Haro-Moreno J.M."/>
            <person name="Rodriguez-Valera F."/>
            <person name="Lopez-Perez M."/>
        </authorList>
    </citation>
    <scope>NUCLEOTIDE SEQUENCE [LARGE SCALE GENOMIC DNA]</scope>
    <source>
        <strain evidence="1">MED-G158</strain>
    </source>
</reference>
<sequence>MHTGKRVRPNLETFFKKVGGWDEKEQLFSVLGAEYNGFENLQLAMELDLIHTRAHTSSMLLAEDQIGAGVRAFWTPLNQRLQILAVRNELVGSTGRVIRVSADYNWSDTIDFGLLWVDHQTESDSPFVPFENNDVIQLQLRYSFQI</sequence>
<gene>
    <name evidence="1" type="ORF">EVA69_00490</name>
</gene>
<protein>
    <recommendedName>
        <fullName evidence="3">Porin</fullName>
    </recommendedName>
</protein>
<evidence type="ECO:0008006" key="3">
    <source>
        <dbReference type="Google" id="ProtNLM"/>
    </source>
</evidence>
<dbReference type="EMBL" id="SHAH01000003">
    <property type="protein sequence ID" value="RZO78196.1"/>
    <property type="molecule type" value="Genomic_DNA"/>
</dbReference>
<dbReference type="AlphaFoldDB" id="A0A520S6W2"/>
<proteinExistence type="predicted"/>
<name>A0A520S6W2_9GAMM</name>